<name>A0A0K0MWN0_9CAUD</name>
<dbReference type="KEGG" id="vg:28800031"/>
<accession>A0A0K0MWN0</accession>
<dbReference type="RefSeq" id="YP_009273615.1">
    <property type="nucleotide sequence ID" value="NC_030907.1"/>
</dbReference>
<evidence type="ECO:0000313" key="1">
    <source>
        <dbReference type="EMBL" id="AKI28632.1"/>
    </source>
</evidence>
<protein>
    <recommendedName>
        <fullName evidence="3">Helix-turn-helix DNA binding domain protein</fullName>
    </recommendedName>
</protein>
<organism evidence="1 2">
    <name type="scientific">Gordonia phage GMA5</name>
    <dbReference type="NCBI Taxonomy" id="1647472"/>
    <lineage>
        <taxon>Viruses</taxon>
        <taxon>Duplodnaviria</taxon>
        <taxon>Heunggongvirae</taxon>
        <taxon>Uroviricota</taxon>
        <taxon>Caudoviricetes</taxon>
        <taxon>Grutrevirus</taxon>
        <taxon>Grutrevirus GMA5</taxon>
    </lineage>
</organism>
<proteinExistence type="predicted"/>
<gene>
    <name evidence="1" type="ORF">GMA5_18</name>
</gene>
<dbReference type="Proteomes" id="UP000207679">
    <property type="component" value="Segment"/>
</dbReference>
<evidence type="ECO:0000313" key="2">
    <source>
        <dbReference type="Proteomes" id="UP000207679"/>
    </source>
</evidence>
<sequence length="91" mass="9750">MSARDNAEFAAFSRRIMRAYARRVATADPAALGELMTLRAEVDTAIAAAVDGLRAEGFSWADIGAEVGLTRQAAQQRWGVNKSLTPKRVAG</sequence>
<evidence type="ECO:0008006" key="3">
    <source>
        <dbReference type="Google" id="ProtNLM"/>
    </source>
</evidence>
<keyword evidence="2" id="KW-1185">Reference proteome</keyword>
<dbReference type="EMBL" id="KR053198">
    <property type="protein sequence ID" value="AKI28632.1"/>
    <property type="molecule type" value="Genomic_DNA"/>
</dbReference>
<dbReference type="GeneID" id="28800031"/>
<reference evidence="1 2" key="1">
    <citation type="journal article" date="2015" name="PLoS ONE">
        <title>Lysis to Kill: Evaluation of the Lytic Abilities, and Genomics of Nine Bacteriophages Infective for Gordonia spp. and Their Potential Use in Activated Sludge Foam Biocontrol.</title>
        <authorList>
            <person name="Dyson Z.A."/>
            <person name="Tucci J."/>
            <person name="Seviour R.J."/>
            <person name="Petrovski S."/>
        </authorList>
    </citation>
    <scope>NUCLEOTIDE SEQUENCE [LARGE SCALE GENOMIC DNA]</scope>
</reference>
<dbReference type="OrthoDB" id="40531at10239"/>